<evidence type="ECO:0000256" key="5">
    <source>
        <dbReference type="ARBA" id="ARBA00023136"/>
    </source>
</evidence>
<feature type="transmembrane region" description="Helical" evidence="6">
    <location>
        <begin position="383"/>
        <end position="402"/>
    </location>
</feature>
<dbReference type="AlphaFoldDB" id="V6LSW8"/>
<dbReference type="PANTHER" id="PTHR43823">
    <property type="entry name" value="SPORULATION PROTEIN YKVU"/>
    <property type="match status" value="1"/>
</dbReference>
<feature type="transmembrane region" description="Helical" evidence="6">
    <location>
        <begin position="340"/>
        <end position="363"/>
    </location>
</feature>
<keyword evidence="4 6" id="KW-1133">Transmembrane helix</keyword>
<dbReference type="InterPro" id="IPR051327">
    <property type="entry name" value="MATE_MepA_subfamily"/>
</dbReference>
<feature type="transmembrane region" description="Helical" evidence="6">
    <location>
        <begin position="20"/>
        <end position="46"/>
    </location>
</feature>
<dbReference type="EMBL" id="KI546042">
    <property type="protein sequence ID" value="EST47353.1"/>
    <property type="molecule type" value="Genomic_DNA"/>
</dbReference>
<evidence type="ECO:0000256" key="1">
    <source>
        <dbReference type="ARBA" id="ARBA00004651"/>
    </source>
</evidence>
<protein>
    <submittedName>
        <fullName evidence="7">Transmembrane domain-containing protein</fullName>
    </submittedName>
</protein>
<gene>
    <name evidence="7" type="ORF">SS50377_12561</name>
</gene>
<evidence type="ECO:0000256" key="2">
    <source>
        <dbReference type="ARBA" id="ARBA00022475"/>
    </source>
</evidence>
<proteinExistence type="predicted"/>
<evidence type="ECO:0000256" key="3">
    <source>
        <dbReference type="ARBA" id="ARBA00022692"/>
    </source>
</evidence>
<evidence type="ECO:0000313" key="7">
    <source>
        <dbReference type="EMBL" id="EST47353.1"/>
    </source>
</evidence>
<reference evidence="7" key="1">
    <citation type="journal article" date="2014" name="PLoS Genet.">
        <title>The Genome of Spironucleus salmonicida Highlights a Fish Pathogen Adapted to Fluctuating Environments.</title>
        <authorList>
            <person name="Xu F."/>
            <person name="Jerlstrom-Hultqvist J."/>
            <person name="Einarsson E."/>
            <person name="Astvaldsson A."/>
            <person name="Svard S.G."/>
            <person name="Andersson J.O."/>
        </authorList>
    </citation>
    <scope>NUCLEOTIDE SEQUENCE</scope>
</reference>
<accession>V6LSW8</accession>
<evidence type="ECO:0000256" key="4">
    <source>
        <dbReference type="ARBA" id="ARBA00022989"/>
    </source>
</evidence>
<feature type="transmembrane region" description="Helical" evidence="6">
    <location>
        <begin position="136"/>
        <end position="156"/>
    </location>
</feature>
<feature type="transmembrane region" description="Helical" evidence="6">
    <location>
        <begin position="449"/>
        <end position="470"/>
    </location>
</feature>
<feature type="transmembrane region" description="Helical" evidence="6">
    <location>
        <begin position="106"/>
        <end position="130"/>
    </location>
</feature>
<name>V6LSW8_9EUKA</name>
<feature type="transmembrane region" description="Helical" evidence="6">
    <location>
        <begin position="308"/>
        <end position="328"/>
    </location>
</feature>
<feature type="transmembrane region" description="Helical" evidence="6">
    <location>
        <begin position="409"/>
        <end position="429"/>
    </location>
</feature>
<feature type="transmembrane region" description="Helical" evidence="6">
    <location>
        <begin position="265"/>
        <end position="283"/>
    </location>
</feature>
<organism evidence="7">
    <name type="scientific">Spironucleus salmonicida</name>
    <dbReference type="NCBI Taxonomy" id="348837"/>
    <lineage>
        <taxon>Eukaryota</taxon>
        <taxon>Metamonada</taxon>
        <taxon>Diplomonadida</taxon>
        <taxon>Hexamitidae</taxon>
        <taxon>Hexamitinae</taxon>
        <taxon>Spironucleus</taxon>
    </lineage>
</organism>
<sequence>MDLSELSAHSVRILSTNILWIVVEQCFPMFLGMLLLAVADLVSFYFQQINFGQDCIYAINVTYNLKLILGQTLPNQLMFSYALHAADFIASKNYEEMKAYYHSLFYLYYLLLPVFLIVNSLIAVYTQTIFGVAKSYYYSIVVQVGCSYAFNVLSNVNIIKFTAEGRTFITFCHLCISALVRVAVESMLYFIADVPVNNWPTVVAFVVTEFSLGVWMTGINEGRSLLGVTIRNYFNSDLMAIFKGFRDKKQVSILIQMLRFGLPRTCYLIVLPMSVLLSHAQIFKTYTNDSQRQDAIYDLFSFSLYGQFFRVVPTALSYCFFSAAALHYKQRYYKRVCKLILTVVIVSVAVNAIILICFVQFHVQFIFSTDKDSEYSSTQVKHLFLSCVAGSTSIIPEIVSILSSFESFFTLNYMLAVFKLIMALITILSTSRNNGDTANYYYSLSLTEGVGVCISTMLLILFIIKFLFVYKDVEKGKSGSKGKVKNEFIFYILYYIHYQNS</sequence>
<comment type="subcellular location">
    <subcellularLocation>
        <location evidence="1">Cell membrane</location>
        <topology evidence="1">Multi-pass membrane protein</topology>
    </subcellularLocation>
</comment>
<dbReference type="VEuPathDB" id="GiardiaDB:SS50377_28309"/>
<keyword evidence="5 6" id="KW-0472">Membrane</keyword>
<dbReference type="GO" id="GO:0005886">
    <property type="term" value="C:plasma membrane"/>
    <property type="evidence" value="ECO:0007669"/>
    <property type="project" value="UniProtKB-SubCell"/>
</dbReference>
<keyword evidence="2" id="KW-1003">Cell membrane</keyword>
<evidence type="ECO:0000256" key="6">
    <source>
        <dbReference type="SAM" id="Phobius"/>
    </source>
</evidence>
<keyword evidence="3 6" id="KW-0812">Transmembrane</keyword>
<dbReference type="PANTHER" id="PTHR43823:SF3">
    <property type="entry name" value="MULTIDRUG EXPORT PROTEIN MEPA"/>
    <property type="match status" value="1"/>
</dbReference>